<feature type="transmembrane region" description="Helical" evidence="1">
    <location>
        <begin position="156"/>
        <end position="186"/>
    </location>
</feature>
<dbReference type="RefSeq" id="WP_306374309.1">
    <property type="nucleotide sequence ID" value="NZ_JASAYK010000004.1"/>
</dbReference>
<feature type="transmembrane region" description="Helical" evidence="1">
    <location>
        <begin position="113"/>
        <end position="136"/>
    </location>
</feature>
<dbReference type="EC" id="2.7.8.-" evidence="2"/>
<keyword evidence="1" id="KW-1133">Transmembrane helix</keyword>
<dbReference type="Pfam" id="PF01066">
    <property type="entry name" value="CDP-OH_P_transf"/>
    <property type="match status" value="1"/>
</dbReference>
<dbReference type="InterPro" id="IPR043130">
    <property type="entry name" value="CDP-OH_PTrfase_TM_dom"/>
</dbReference>
<dbReference type="InterPro" id="IPR000462">
    <property type="entry name" value="CDP-OH_P_trans"/>
</dbReference>
<dbReference type="AlphaFoldDB" id="A0AAJ6N8V7"/>
<evidence type="ECO:0000313" key="3">
    <source>
        <dbReference type="Proteomes" id="UP001236239"/>
    </source>
</evidence>
<dbReference type="GO" id="GO:0016020">
    <property type="term" value="C:membrane"/>
    <property type="evidence" value="ECO:0007669"/>
    <property type="project" value="InterPro"/>
</dbReference>
<keyword evidence="1" id="KW-0812">Transmembrane</keyword>
<sequence length="192" mass="21316">MTIYDLKPKFQQLLMPLVNILHKKGVSPNQVTIMAILLSALGGLCVLASVDNTKLLLLIPVILFVRMALNAIDGLLAKEFNQKTKFGAVLNELGDVISDSFLYLPFVYILDPAFVVIFVVFAILSEFSGVLSWAIIGERRYNGPMGKSDRAFLLGLLSVLIVFFDAFYIANILLSISIILLLLTIYNRSKNM</sequence>
<dbReference type="Gene3D" id="1.20.120.1760">
    <property type="match status" value="1"/>
</dbReference>
<reference evidence="2" key="1">
    <citation type="journal article" date="2023" name="Front. Microbiol.">
        <title>Phylogeography and host specificity of Pasteurellaceae pathogenic to sea-farmed fish in the north-east Atlantic.</title>
        <authorList>
            <person name="Gulla S."/>
            <person name="Colquhoun D.J."/>
            <person name="Olsen A.B."/>
            <person name="Spilsberg B."/>
            <person name="Lagesen K."/>
            <person name="Aakesson C.P."/>
            <person name="Strom S."/>
            <person name="Manji F."/>
            <person name="Birkbeck T.H."/>
            <person name="Nilsen H.K."/>
        </authorList>
    </citation>
    <scope>NUCLEOTIDE SEQUENCE</scope>
    <source>
        <strain evidence="2">TW16_20</strain>
    </source>
</reference>
<evidence type="ECO:0000256" key="1">
    <source>
        <dbReference type="SAM" id="Phobius"/>
    </source>
</evidence>
<evidence type="ECO:0000313" key="2">
    <source>
        <dbReference type="EMBL" id="MDP8172351.1"/>
    </source>
</evidence>
<accession>A0AAJ6N8V7</accession>
<feature type="transmembrane region" description="Helical" evidence="1">
    <location>
        <begin position="56"/>
        <end position="76"/>
    </location>
</feature>
<protein>
    <submittedName>
        <fullName evidence="2">CDP-alcohol phosphatidyltransferase family protein</fullName>
        <ecNumber evidence="2">2.7.8.-</ecNumber>
    </submittedName>
</protein>
<comment type="caution">
    <text evidence="2">The sequence shown here is derived from an EMBL/GenBank/DDBJ whole genome shotgun (WGS) entry which is preliminary data.</text>
</comment>
<dbReference type="GO" id="GO:0008654">
    <property type="term" value="P:phospholipid biosynthetic process"/>
    <property type="evidence" value="ECO:0007669"/>
    <property type="project" value="InterPro"/>
</dbReference>
<feature type="transmembrane region" description="Helical" evidence="1">
    <location>
        <begin position="31"/>
        <end position="50"/>
    </location>
</feature>
<proteinExistence type="predicted"/>
<dbReference type="Proteomes" id="UP001236239">
    <property type="component" value="Unassembled WGS sequence"/>
</dbReference>
<gene>
    <name evidence="2" type="ORF">QJU93_03140</name>
</gene>
<keyword evidence="1" id="KW-0472">Membrane</keyword>
<dbReference type="GO" id="GO:0016780">
    <property type="term" value="F:phosphotransferase activity, for other substituted phosphate groups"/>
    <property type="evidence" value="ECO:0007669"/>
    <property type="project" value="InterPro"/>
</dbReference>
<organism evidence="2 3">
    <name type="scientific">Phocoenobacter skyensis</name>
    <dbReference type="NCBI Taxonomy" id="97481"/>
    <lineage>
        <taxon>Bacteria</taxon>
        <taxon>Pseudomonadati</taxon>
        <taxon>Pseudomonadota</taxon>
        <taxon>Gammaproteobacteria</taxon>
        <taxon>Pasteurellales</taxon>
        <taxon>Pasteurellaceae</taxon>
        <taxon>Phocoenobacter</taxon>
    </lineage>
</organism>
<name>A0AAJ6N8V7_9PAST</name>
<keyword evidence="2" id="KW-0808">Transferase</keyword>
<dbReference type="EMBL" id="JASAYQ010000003">
    <property type="protein sequence ID" value="MDP8172351.1"/>
    <property type="molecule type" value="Genomic_DNA"/>
</dbReference>